<dbReference type="EC" id="2.5.1.90" evidence="6"/>
<dbReference type="GO" id="GO:0046872">
    <property type="term" value="F:metal ion binding"/>
    <property type="evidence" value="ECO:0007669"/>
    <property type="project" value="UniProtKB-KW"/>
</dbReference>
<dbReference type="EMBL" id="CP042913">
    <property type="protein sequence ID" value="QEG35049.1"/>
    <property type="molecule type" value="Genomic_DNA"/>
</dbReference>
<dbReference type="InterPro" id="IPR000092">
    <property type="entry name" value="Polyprenyl_synt"/>
</dbReference>
<dbReference type="Proteomes" id="UP000323917">
    <property type="component" value="Chromosome"/>
</dbReference>
<keyword evidence="7" id="KW-1185">Reference proteome</keyword>
<dbReference type="KEGG" id="bgok:Pr1d_23400"/>
<accession>A0A5B9QBB2</accession>
<dbReference type="SFLD" id="SFLDS00005">
    <property type="entry name" value="Isoprenoid_Synthase_Type_I"/>
    <property type="match status" value="1"/>
</dbReference>
<evidence type="ECO:0000256" key="4">
    <source>
        <dbReference type="ARBA" id="ARBA00022723"/>
    </source>
</evidence>
<evidence type="ECO:0000256" key="2">
    <source>
        <dbReference type="ARBA" id="ARBA00006706"/>
    </source>
</evidence>
<comment type="cofactor">
    <cofactor evidence="1">
        <name>Mg(2+)</name>
        <dbReference type="ChEBI" id="CHEBI:18420"/>
    </cofactor>
</comment>
<keyword evidence="3 6" id="KW-0808">Transferase</keyword>
<keyword evidence="4" id="KW-0479">Metal-binding</keyword>
<evidence type="ECO:0000256" key="5">
    <source>
        <dbReference type="ARBA" id="ARBA00022842"/>
    </source>
</evidence>
<evidence type="ECO:0000256" key="1">
    <source>
        <dbReference type="ARBA" id="ARBA00001946"/>
    </source>
</evidence>
<dbReference type="AlphaFoldDB" id="A0A5B9QBB2"/>
<gene>
    <name evidence="6" type="primary">ispB</name>
    <name evidence="6" type="ORF">Pr1d_23400</name>
</gene>
<protein>
    <submittedName>
        <fullName evidence="6">Octaprenyl-diphosphate synthase</fullName>
        <ecNumber evidence="6">2.5.1.90</ecNumber>
    </submittedName>
</protein>
<dbReference type="Pfam" id="PF00348">
    <property type="entry name" value="polyprenyl_synt"/>
    <property type="match status" value="1"/>
</dbReference>
<dbReference type="SUPFAM" id="SSF48576">
    <property type="entry name" value="Terpenoid synthases"/>
    <property type="match status" value="1"/>
</dbReference>
<evidence type="ECO:0000256" key="3">
    <source>
        <dbReference type="ARBA" id="ARBA00022679"/>
    </source>
</evidence>
<dbReference type="Gene3D" id="1.10.600.10">
    <property type="entry name" value="Farnesyl Diphosphate Synthase"/>
    <property type="match status" value="1"/>
</dbReference>
<comment type="similarity">
    <text evidence="2">Belongs to the FPP/GGPP synthase family.</text>
</comment>
<keyword evidence="5" id="KW-0460">Magnesium</keyword>
<dbReference type="InterPro" id="IPR008949">
    <property type="entry name" value="Isoprenoid_synthase_dom_sf"/>
</dbReference>
<reference evidence="6 7" key="1">
    <citation type="submission" date="2019-08" db="EMBL/GenBank/DDBJ databases">
        <title>Deep-cultivation of Planctomycetes and their phenomic and genomic characterization uncovers novel biology.</title>
        <authorList>
            <person name="Wiegand S."/>
            <person name="Jogler M."/>
            <person name="Boedeker C."/>
            <person name="Pinto D."/>
            <person name="Vollmers J."/>
            <person name="Rivas-Marin E."/>
            <person name="Kohn T."/>
            <person name="Peeters S.H."/>
            <person name="Heuer A."/>
            <person name="Rast P."/>
            <person name="Oberbeckmann S."/>
            <person name="Bunk B."/>
            <person name="Jeske O."/>
            <person name="Meyerdierks A."/>
            <person name="Storesund J.E."/>
            <person name="Kallscheuer N."/>
            <person name="Luecker S."/>
            <person name="Lage O.M."/>
            <person name="Pohl T."/>
            <person name="Merkel B.J."/>
            <person name="Hornburger P."/>
            <person name="Mueller R.-W."/>
            <person name="Bruemmer F."/>
            <person name="Labrenz M."/>
            <person name="Spormann A.M."/>
            <person name="Op den Camp H."/>
            <person name="Overmann J."/>
            <person name="Amann R."/>
            <person name="Jetten M.S.M."/>
            <person name="Mascher T."/>
            <person name="Medema M.H."/>
            <person name="Devos D.P."/>
            <person name="Kaster A.-K."/>
            <person name="Ovreas L."/>
            <person name="Rohde M."/>
            <person name="Galperin M.Y."/>
            <person name="Jogler C."/>
        </authorList>
    </citation>
    <scope>NUCLEOTIDE SEQUENCE [LARGE SCALE GENOMIC DNA]</scope>
    <source>
        <strain evidence="6 7">Pr1d</strain>
    </source>
</reference>
<evidence type="ECO:0000313" key="6">
    <source>
        <dbReference type="EMBL" id="QEG35049.1"/>
    </source>
</evidence>
<dbReference type="PANTHER" id="PTHR12001">
    <property type="entry name" value="GERANYLGERANYL PYROPHOSPHATE SYNTHASE"/>
    <property type="match status" value="1"/>
</dbReference>
<proteinExistence type="inferred from homology"/>
<dbReference type="GO" id="GO:0008299">
    <property type="term" value="P:isoprenoid biosynthetic process"/>
    <property type="evidence" value="ECO:0007669"/>
    <property type="project" value="InterPro"/>
</dbReference>
<name>A0A5B9QBB2_9BACT</name>
<dbReference type="RefSeq" id="WP_148073609.1">
    <property type="nucleotide sequence ID" value="NZ_CP042913.1"/>
</dbReference>
<evidence type="ECO:0000313" key="7">
    <source>
        <dbReference type="Proteomes" id="UP000323917"/>
    </source>
</evidence>
<dbReference type="GO" id="GO:0106350">
    <property type="term" value="F:all-trans-octaprenyl-diphosphate synthase activity"/>
    <property type="evidence" value="ECO:0007669"/>
    <property type="project" value="UniProtKB-EC"/>
</dbReference>
<organism evidence="6 7">
    <name type="scientific">Bythopirellula goksoeyrii</name>
    <dbReference type="NCBI Taxonomy" id="1400387"/>
    <lineage>
        <taxon>Bacteria</taxon>
        <taxon>Pseudomonadati</taxon>
        <taxon>Planctomycetota</taxon>
        <taxon>Planctomycetia</taxon>
        <taxon>Pirellulales</taxon>
        <taxon>Lacipirellulaceae</taxon>
        <taxon>Bythopirellula</taxon>
    </lineage>
</organism>
<dbReference type="PANTHER" id="PTHR12001:SF69">
    <property type="entry name" value="ALL TRANS-POLYPRENYL-DIPHOSPHATE SYNTHASE PDSS1"/>
    <property type="match status" value="1"/>
</dbReference>
<sequence>MAGNPTEVQVQESLGGLSAGDPASAGLLKQVPENLDLRDTIRSECVQHSLQFEPSQGLSKEELEAAARLILIKLQLPECYVGWTMVVLSNEFWRTRVTAVPLPRRLMLLPKESVNNGEFDQVRSQAESLGVTVHVAEASPEVMQLLFSNSIEAIVGVASLDVLEKALDMILLSGVPALAVPLLDEESGSPFDSEWVAELLRWTPLDHCSRESRYATILRSARSMFEPAELVRLVPRLRGGPSLAEVNGAGASALEPIAATETIAHDFLALGGKYARPFITLAAYQAMSQPTESDRSTSNGQPEIPDAVRRVALSIEIFHKASLVHDDIEDADEFRYGRPTLHRAHGLPTAINVGDYLIGLGYSLVSRESASLGADVVGDIVDILADAHLRLSEGQGAELLWRDARNKLLSVQDALEIYALKTSPAFEAALLSGLRCAGPLGENQSRLREFCRYLGIAFQILNDLKDWQGDQDNKLHAGLDTLGGRPTVLWALAIDGLSESHCQELMQLVGTSLPSNEKVEKVRELYVQSHVFSQADQLVAQYQTQALSIANEIEPACLQRLLQYLVETVLFGSAKIAESVSQPNAEG</sequence>
<dbReference type="OrthoDB" id="230531at2"/>